<keyword evidence="4" id="KW-1185">Reference proteome</keyword>
<name>A0A9K3KLW1_9STRA</name>
<feature type="transmembrane region" description="Helical" evidence="2">
    <location>
        <begin position="309"/>
        <end position="329"/>
    </location>
</feature>
<proteinExistence type="predicted"/>
<dbReference type="Proteomes" id="UP000693970">
    <property type="component" value="Unassembled WGS sequence"/>
</dbReference>
<feature type="region of interest" description="Disordered" evidence="1">
    <location>
        <begin position="356"/>
        <end position="376"/>
    </location>
</feature>
<reference evidence="3" key="2">
    <citation type="submission" date="2021-04" db="EMBL/GenBank/DDBJ databases">
        <authorList>
            <person name="Podell S."/>
        </authorList>
    </citation>
    <scope>NUCLEOTIDE SEQUENCE</scope>
    <source>
        <strain evidence="3">Hildebrandi</strain>
    </source>
</reference>
<protein>
    <submittedName>
        <fullName evidence="3">Uncharacterized protein</fullName>
    </submittedName>
</protein>
<sequence>MSWMSKRRQELSYQILGPTTLHLQHEFYLWISLVLLAISSFKSLYRDEVEAPFGSLSGDYKFIGLLALWLSRHLILRWATTWDPSDSLRPTFWGVCSHWITSYVMAGQYFDRPDPEVVAKQMGTQNYHGNIDNRQPGKTRAAIRDLMWPSLIYTWRYVKATLLHPLMDVYDTYVSSRAIQSKPLKRSAPSTPKANQSSASHRKQRRRNSGNVNPLSSVAATRTPSYYISYIRRTWKNYGPPLQMLIPIVTFAFYLFYGFFIEEEDEPPTPLITQAYSSADSATVAGDLINGIGANIQPYGAYKRWPMPSLFHILFYISFGGTMYSIMMYGRIVPPIPDLVAGSNVLKAMRNEAKHYQQQQTSGSGGNKSSKGNRTQKENLNLPWLEQCRSIVMENRFRLYCQVAVGRILESILVCILIPHTKFACRATGHCPNTYSWTDLAKILYHVGISSALRNDDAFKKPFGSFQIDRLPSIITLNSVIFITFALLLCQAVTLNRSYLGIMGYLTGEWTVVDTESDPSVLEGPGRPSPWDPRRRYKKGDLVAETTSPNFGKIVVYRATSNSPEGRPFDLYLRASHDLFRNELGHPASSQIIAFLSTLQFTWILVLMITILSYQIMGYDNSSLLWTFAANLVAIFGTIAVAMPPYSEIGKLSSDLTR</sequence>
<feature type="transmembrane region" description="Helical" evidence="2">
    <location>
        <begin position="471"/>
        <end position="494"/>
    </location>
</feature>
<keyword evidence="2" id="KW-1133">Transmembrane helix</keyword>
<feature type="compositionally biased region" description="Polar residues" evidence="1">
    <location>
        <begin position="188"/>
        <end position="199"/>
    </location>
</feature>
<dbReference type="EMBL" id="JAGRRH010000021">
    <property type="protein sequence ID" value="KAG7346100.1"/>
    <property type="molecule type" value="Genomic_DNA"/>
</dbReference>
<keyword evidence="2" id="KW-0472">Membrane</keyword>
<evidence type="ECO:0000256" key="1">
    <source>
        <dbReference type="SAM" id="MobiDB-lite"/>
    </source>
</evidence>
<feature type="region of interest" description="Disordered" evidence="1">
    <location>
        <begin position="181"/>
        <end position="217"/>
    </location>
</feature>
<accession>A0A9K3KLW1</accession>
<evidence type="ECO:0000313" key="4">
    <source>
        <dbReference type="Proteomes" id="UP000693970"/>
    </source>
</evidence>
<reference evidence="3" key="1">
    <citation type="journal article" date="2021" name="Sci. Rep.">
        <title>Diploid genomic architecture of Nitzschia inconspicua, an elite biomass production diatom.</title>
        <authorList>
            <person name="Oliver A."/>
            <person name="Podell S."/>
            <person name="Pinowska A."/>
            <person name="Traller J.C."/>
            <person name="Smith S.R."/>
            <person name="McClure R."/>
            <person name="Beliaev A."/>
            <person name="Bohutskyi P."/>
            <person name="Hill E.A."/>
            <person name="Rabines A."/>
            <person name="Zheng H."/>
            <person name="Allen L.Z."/>
            <person name="Kuo A."/>
            <person name="Grigoriev I.V."/>
            <person name="Allen A.E."/>
            <person name="Hazlebeck D."/>
            <person name="Allen E.E."/>
        </authorList>
    </citation>
    <scope>NUCLEOTIDE SEQUENCE</scope>
    <source>
        <strain evidence="3">Hildebrandi</strain>
    </source>
</reference>
<organism evidence="3 4">
    <name type="scientific">Nitzschia inconspicua</name>
    <dbReference type="NCBI Taxonomy" id="303405"/>
    <lineage>
        <taxon>Eukaryota</taxon>
        <taxon>Sar</taxon>
        <taxon>Stramenopiles</taxon>
        <taxon>Ochrophyta</taxon>
        <taxon>Bacillariophyta</taxon>
        <taxon>Bacillariophyceae</taxon>
        <taxon>Bacillariophycidae</taxon>
        <taxon>Bacillariales</taxon>
        <taxon>Bacillariaceae</taxon>
        <taxon>Nitzschia</taxon>
    </lineage>
</organism>
<feature type="transmembrane region" description="Helical" evidence="2">
    <location>
        <begin position="624"/>
        <end position="646"/>
    </location>
</feature>
<evidence type="ECO:0000313" key="3">
    <source>
        <dbReference type="EMBL" id="KAG7346100.1"/>
    </source>
</evidence>
<feature type="transmembrane region" description="Helical" evidence="2">
    <location>
        <begin position="242"/>
        <end position="261"/>
    </location>
</feature>
<comment type="caution">
    <text evidence="3">The sequence shown here is derived from an EMBL/GenBank/DDBJ whole genome shotgun (WGS) entry which is preliminary data.</text>
</comment>
<evidence type="ECO:0000256" key="2">
    <source>
        <dbReference type="SAM" id="Phobius"/>
    </source>
</evidence>
<feature type="compositionally biased region" description="Low complexity" evidence="1">
    <location>
        <begin position="357"/>
        <end position="373"/>
    </location>
</feature>
<dbReference type="AlphaFoldDB" id="A0A9K3KLW1"/>
<dbReference type="OrthoDB" id="46355at2759"/>
<keyword evidence="2" id="KW-0812">Transmembrane</keyword>
<feature type="transmembrane region" description="Helical" evidence="2">
    <location>
        <begin position="592"/>
        <end position="612"/>
    </location>
</feature>
<gene>
    <name evidence="3" type="ORF">IV203_005168</name>
</gene>